<gene>
    <name evidence="10" type="ORF">PHPALM_13794</name>
</gene>
<keyword evidence="7" id="KW-0175">Coiled coil</keyword>
<dbReference type="SUPFAM" id="SSF53098">
    <property type="entry name" value="Ribonuclease H-like"/>
    <property type="match status" value="2"/>
</dbReference>
<comment type="caution">
    <text evidence="10">The sequence shown here is derived from an EMBL/GenBank/DDBJ whole genome shotgun (WGS) entry which is preliminary data.</text>
</comment>
<protein>
    <submittedName>
        <fullName evidence="10">Uncharacterized protein</fullName>
    </submittedName>
</protein>
<keyword evidence="5" id="KW-0378">Hydrolase</keyword>
<dbReference type="Gene3D" id="3.10.10.10">
    <property type="entry name" value="HIV Type 1 Reverse Transcriptase, subunit A, domain 1"/>
    <property type="match status" value="1"/>
</dbReference>
<dbReference type="Proteomes" id="UP000237271">
    <property type="component" value="Unassembled WGS sequence"/>
</dbReference>
<keyword evidence="4" id="KW-0255">Endonuclease</keyword>
<dbReference type="InterPro" id="IPR012337">
    <property type="entry name" value="RNaseH-like_sf"/>
</dbReference>
<proteinExistence type="predicted"/>
<accession>A0A2P4XWG1</accession>
<dbReference type="InterPro" id="IPR036397">
    <property type="entry name" value="RNaseH_sf"/>
</dbReference>
<keyword evidence="2" id="KW-0548">Nucleotidyltransferase</keyword>
<evidence type="ECO:0000313" key="11">
    <source>
        <dbReference type="Proteomes" id="UP000237271"/>
    </source>
</evidence>
<evidence type="ECO:0000256" key="6">
    <source>
        <dbReference type="ARBA" id="ARBA00022918"/>
    </source>
</evidence>
<dbReference type="AlphaFoldDB" id="A0A2P4XWG1"/>
<feature type="domain" description="Reverse transcriptase" evidence="8">
    <location>
        <begin position="218"/>
        <end position="398"/>
    </location>
</feature>
<keyword evidence="3" id="KW-0540">Nuclease</keyword>
<dbReference type="Pfam" id="PF17917">
    <property type="entry name" value="RT_RNaseH"/>
    <property type="match status" value="1"/>
</dbReference>
<dbReference type="CDD" id="cd01647">
    <property type="entry name" value="RT_LTR"/>
    <property type="match status" value="1"/>
</dbReference>
<evidence type="ECO:0000256" key="5">
    <source>
        <dbReference type="ARBA" id="ARBA00022801"/>
    </source>
</evidence>
<dbReference type="Gene3D" id="3.30.420.10">
    <property type="entry name" value="Ribonuclease H-like superfamily/Ribonuclease H"/>
    <property type="match status" value="1"/>
</dbReference>
<name>A0A2P4XWG1_9STRA</name>
<dbReference type="OrthoDB" id="127498at2759"/>
<dbReference type="EMBL" id="NCKW01007813">
    <property type="protein sequence ID" value="POM69893.1"/>
    <property type="molecule type" value="Genomic_DNA"/>
</dbReference>
<dbReference type="SUPFAM" id="SSF56672">
    <property type="entry name" value="DNA/RNA polymerases"/>
    <property type="match status" value="1"/>
</dbReference>
<evidence type="ECO:0000256" key="3">
    <source>
        <dbReference type="ARBA" id="ARBA00022722"/>
    </source>
</evidence>
<dbReference type="Gene3D" id="3.30.70.270">
    <property type="match status" value="2"/>
</dbReference>
<dbReference type="InterPro" id="IPR000477">
    <property type="entry name" value="RT_dom"/>
</dbReference>
<dbReference type="PANTHER" id="PTHR37984">
    <property type="entry name" value="PROTEIN CBG26694"/>
    <property type="match status" value="1"/>
</dbReference>
<reference evidence="10 11" key="1">
    <citation type="journal article" date="2017" name="Genome Biol. Evol.">
        <title>Phytophthora megakarya and P. palmivora, closely related causal agents of cacao black pod rot, underwent increases in genome sizes and gene numbers by different mechanisms.</title>
        <authorList>
            <person name="Ali S.S."/>
            <person name="Shao J."/>
            <person name="Lary D.J."/>
            <person name="Kronmiller B."/>
            <person name="Shen D."/>
            <person name="Strem M.D."/>
            <person name="Amoako-Attah I."/>
            <person name="Akrofi A.Y."/>
            <person name="Begoude B.A."/>
            <person name="Ten Hoopen G.M."/>
            <person name="Coulibaly K."/>
            <person name="Kebe B.I."/>
            <person name="Melnick R.L."/>
            <person name="Guiltinan M.J."/>
            <person name="Tyler B.M."/>
            <person name="Meinhardt L.W."/>
            <person name="Bailey B.A."/>
        </authorList>
    </citation>
    <scope>NUCLEOTIDE SEQUENCE [LARGE SCALE GENOMIC DNA]</scope>
    <source>
        <strain evidence="11">sbr112.9</strain>
    </source>
</reference>
<evidence type="ECO:0000256" key="7">
    <source>
        <dbReference type="SAM" id="Coils"/>
    </source>
</evidence>
<dbReference type="PANTHER" id="PTHR37984:SF5">
    <property type="entry name" value="PROTEIN NYNRIN-LIKE"/>
    <property type="match status" value="1"/>
</dbReference>
<feature type="domain" description="Integrase catalytic" evidence="9">
    <location>
        <begin position="774"/>
        <end position="947"/>
    </location>
</feature>
<dbReference type="GO" id="GO:0015074">
    <property type="term" value="P:DNA integration"/>
    <property type="evidence" value="ECO:0007669"/>
    <property type="project" value="InterPro"/>
</dbReference>
<dbReference type="CDD" id="cd09274">
    <property type="entry name" value="RNase_HI_RT_Ty3"/>
    <property type="match status" value="1"/>
</dbReference>
<dbReference type="InterPro" id="IPR041373">
    <property type="entry name" value="RT_RNaseH"/>
</dbReference>
<dbReference type="InterPro" id="IPR043502">
    <property type="entry name" value="DNA/RNA_pol_sf"/>
</dbReference>
<evidence type="ECO:0000259" key="9">
    <source>
        <dbReference type="PROSITE" id="PS50994"/>
    </source>
</evidence>
<sequence length="1265" mass="144794">MPYCADSGADLSVMSRAQLVKLMSKDKFVKLTDLTEEVKVKTAGGLIIRANSSIEVELKIHTAAGPVCLTMPVKCLIIDEDEDEFIIGKDVLTMLGIDVDRQLEQLVTNGNINDEDLTGCDDDFEIGVECDADVKVAIEELIGLAISNGFPPERSNELRTVAFMFDIWRLKLGGDPPAKVPPLLIRLKEGVKPQKCKARPYPPHIREFLRDFNAELERMGWVYENTRSRWASAALPVRKPGSNEFRQACDYRALNEETEPIAGVMPILRVITEHVRGMAHFGLFDFLKGFWQLPLAPECQEFLSYMTDSKVYTPTRVPQGCSDAAFHFQSTMETCFKELLYKHLLVWVDDLLLYASSVDEYLEKLQRIFCLINEFGLKLSVKKSSLYQKSVKWCGKIIDGDGVRHDPERIRSLREMPYPKTAADLQQFLCAANWLRESILGYAETVKPLQECLDTALRNKKKSKRAAAAVPLNFSPELLVSFDRVRDLLTISATLHHPSPDGDMVLVTDASEKGWSIVVTEVQKWDTNKDVAGQAHRLLTCLSGVFTGSQVNWSVIEKEAFPLVTACEKLSYLLMRPRGFRMFCDHRNLIHVFAPSESVKKHVRGKLLRWALKLSEFRYTINHIPGTHNVWADMLSRWAGQSAEMSIRRVTTRGAQQQQRCVLRPLDEESFVWPTFEEVRRAQKRQRPQSLPSWLKVNENGIIMKGKLIWIPTEEQALLRRLMIISHCGAQGHRGRHAMMTQLASVFSIYQLRVHVDKFLAKCLLCLHVKGGEIIPRPWGEAYRSKTRNEALHFDFLSMGESFGKDQYLLVLKDDASHFCELVGCESPTSAVVVRAILQWHSRFSVPSLWISDQGSHFTSEVMSMLCNKMKCDQRFSVAYCPWINGSIERLNRDVLQVFRAMILEYKLDLDHRDWMSLLSVVQCSLNHTPLPSLAYKSPLELFTGLPPPSPFRHAFVTRSGQDILIEAGNSDKIERSLAQLRASIQKMHREVSTAKEKQTLLNKKKERGENIVNFSVGDYVLRSRVDEKHLNKLLVTWVGPYVVTEAHPLYFVVRSLVTGKTSDVHASRLKFFDDSDLQVTEELLQHITNQGIVLDVQEIKQHRWNAARKDYELCISWRGLEEIEDSWEPFLSMRRDCETHHKPAENTRFPVQQVLTDNGGEFMSESVESWYAARGIGHIKVGPKEFTFKFMFWLYALKNAAYIKTRVYAKPIEGVPCERMFGKKVDTHHFRKFGSFANKYVFKNMLCTETDTQWKIQSYMAWIG</sequence>
<dbReference type="GO" id="GO:0003676">
    <property type="term" value="F:nucleic acid binding"/>
    <property type="evidence" value="ECO:0007669"/>
    <property type="project" value="InterPro"/>
</dbReference>
<dbReference type="PROSITE" id="PS50878">
    <property type="entry name" value="RT_POL"/>
    <property type="match status" value="1"/>
</dbReference>
<evidence type="ECO:0000256" key="4">
    <source>
        <dbReference type="ARBA" id="ARBA00022759"/>
    </source>
</evidence>
<dbReference type="PROSITE" id="PS50994">
    <property type="entry name" value="INTEGRASE"/>
    <property type="match status" value="1"/>
</dbReference>
<dbReference type="Pfam" id="PF00665">
    <property type="entry name" value="rve"/>
    <property type="match status" value="1"/>
</dbReference>
<dbReference type="InterPro" id="IPR043128">
    <property type="entry name" value="Rev_trsase/Diguanyl_cyclase"/>
</dbReference>
<evidence type="ECO:0000256" key="1">
    <source>
        <dbReference type="ARBA" id="ARBA00022679"/>
    </source>
</evidence>
<organism evidence="10 11">
    <name type="scientific">Phytophthora palmivora</name>
    <dbReference type="NCBI Taxonomy" id="4796"/>
    <lineage>
        <taxon>Eukaryota</taxon>
        <taxon>Sar</taxon>
        <taxon>Stramenopiles</taxon>
        <taxon>Oomycota</taxon>
        <taxon>Peronosporomycetes</taxon>
        <taxon>Peronosporales</taxon>
        <taxon>Peronosporaceae</taxon>
        <taxon>Phytophthora</taxon>
    </lineage>
</organism>
<dbReference type="GO" id="GO:0003964">
    <property type="term" value="F:RNA-directed DNA polymerase activity"/>
    <property type="evidence" value="ECO:0007669"/>
    <property type="project" value="UniProtKB-KW"/>
</dbReference>
<evidence type="ECO:0000256" key="2">
    <source>
        <dbReference type="ARBA" id="ARBA00022695"/>
    </source>
</evidence>
<keyword evidence="11" id="KW-1185">Reference proteome</keyword>
<evidence type="ECO:0000313" key="10">
    <source>
        <dbReference type="EMBL" id="POM69893.1"/>
    </source>
</evidence>
<keyword evidence="1" id="KW-0808">Transferase</keyword>
<dbReference type="Pfam" id="PF00078">
    <property type="entry name" value="RVT_1"/>
    <property type="match status" value="1"/>
</dbReference>
<dbReference type="InterPro" id="IPR050951">
    <property type="entry name" value="Retrovirus_Pol_polyprotein"/>
</dbReference>
<dbReference type="GO" id="GO:0016787">
    <property type="term" value="F:hydrolase activity"/>
    <property type="evidence" value="ECO:0007669"/>
    <property type="project" value="UniProtKB-KW"/>
</dbReference>
<dbReference type="InterPro" id="IPR001584">
    <property type="entry name" value="Integrase_cat-core"/>
</dbReference>
<feature type="coiled-coil region" evidence="7">
    <location>
        <begin position="971"/>
        <end position="998"/>
    </location>
</feature>
<evidence type="ECO:0000259" key="8">
    <source>
        <dbReference type="PROSITE" id="PS50878"/>
    </source>
</evidence>
<keyword evidence="6" id="KW-0695">RNA-directed DNA polymerase</keyword>
<dbReference type="GO" id="GO:0004519">
    <property type="term" value="F:endonuclease activity"/>
    <property type="evidence" value="ECO:0007669"/>
    <property type="project" value="UniProtKB-KW"/>
</dbReference>